<dbReference type="GO" id="GO:0006508">
    <property type="term" value="P:proteolysis"/>
    <property type="evidence" value="ECO:0007669"/>
    <property type="project" value="UniProtKB-KW"/>
</dbReference>
<accession>A0A7J7JLD1</accession>
<keyword evidence="4" id="KW-0378">Hydrolase</keyword>
<evidence type="ECO:0000313" key="9">
    <source>
        <dbReference type="Proteomes" id="UP000593567"/>
    </source>
</evidence>
<dbReference type="PANTHER" id="PTHR48153">
    <property type="entry name" value="UFM1-SPECIFIC PROTEASE 2"/>
    <property type="match status" value="1"/>
</dbReference>
<proteinExistence type="inferred from homology"/>
<dbReference type="AlphaFoldDB" id="A0A7J7JLD1"/>
<sequence length="618" mass="68980">MDNSEISTDISMTSALLSEFQLSIDTACLNRLKQLSKEKIEDSIHGFLYGVTVNKSITITSACYVDEKLKSATFMEQFSKNRSIFPVGVDPIGVFLANCDIKEAPDIIPMSSISPLPELLVCAHLDNAEEWTFYEYNRLTKALTALSCTETDTNPYTDHTLFNTSCTVDISYKFSTKKAELQSNCVAAVDSVIKSLASETVLFGVRHSNVIVGAKSAIGASQEDSVGKIVKIINKQAAAEGSSSGRKNSPNQASIVYVEVLKRLTVSADSNNDAPFSPVIYYDKGEDLLIKLKVPLNCLALAHRDTTLQELVPILYRSLVRQLHSACHILSNCTGTDIPVLSVCHYWIDGVYYPISVVQSTSKDADLVAWRRSMHVKLMLPLDRPYFRNANVFKFPKESSLLSPQLINPHVGISLTQKLQAGEGSVRLVYGKYAYHHYMQDRFDDDKWGCAYRSLQTLISWFRLQGYTEAAVPTHREIQQVLVDIGDKESSFVGSKQWIGSTEVSFVLEKLLNVTSKIMFVSSGADLASKGRELVYHFSTEGTPIMIGGGVLAHTILGVYYNDQTGDIKFLILDPHLTRLDENLKYIQDKGWCGWKNADFWNANAYYNMCMPQRPKEF</sequence>
<evidence type="ECO:0000256" key="1">
    <source>
        <dbReference type="ARBA" id="ARBA00008552"/>
    </source>
</evidence>
<evidence type="ECO:0000256" key="3">
    <source>
        <dbReference type="ARBA" id="ARBA00022786"/>
    </source>
</evidence>
<dbReference type="InterPro" id="IPR049387">
    <property type="entry name" value="UFSP2-like_2nd"/>
</dbReference>
<evidence type="ECO:0000259" key="7">
    <source>
        <dbReference type="Pfam" id="PF20908"/>
    </source>
</evidence>
<keyword evidence="5" id="KW-0788">Thiol protease</keyword>
<reference evidence="8" key="1">
    <citation type="submission" date="2020-06" db="EMBL/GenBank/DDBJ databases">
        <title>Draft genome of Bugula neritina, a colonial animal packing powerful symbionts and potential medicines.</title>
        <authorList>
            <person name="Rayko M."/>
        </authorList>
    </citation>
    <scope>NUCLEOTIDE SEQUENCE [LARGE SCALE GENOMIC DNA]</scope>
    <source>
        <strain evidence="8">Kwan_BN1</strain>
    </source>
</reference>
<dbReference type="FunFam" id="3.90.70.130:FF:000001">
    <property type="entry name" value="Probable Ufm1-specific protease 2"/>
    <property type="match status" value="1"/>
</dbReference>
<keyword evidence="9" id="KW-1185">Reference proteome</keyword>
<evidence type="ECO:0000259" key="6">
    <source>
        <dbReference type="Pfam" id="PF07910"/>
    </source>
</evidence>
<protein>
    <recommendedName>
        <fullName evidence="10">UFSP2</fullName>
    </recommendedName>
</protein>
<dbReference type="OrthoDB" id="417506at2759"/>
<dbReference type="Gene3D" id="3.90.70.130">
    <property type="match status" value="1"/>
</dbReference>
<dbReference type="InterPro" id="IPR038765">
    <property type="entry name" value="Papain-like_cys_pep_sf"/>
</dbReference>
<dbReference type="GO" id="GO:0071567">
    <property type="term" value="F:deUFMylase activity"/>
    <property type="evidence" value="ECO:0007669"/>
    <property type="project" value="TreeGrafter"/>
</dbReference>
<evidence type="ECO:0000256" key="2">
    <source>
        <dbReference type="ARBA" id="ARBA00022670"/>
    </source>
</evidence>
<dbReference type="Pfam" id="PF07910">
    <property type="entry name" value="Peptidase_C78"/>
    <property type="match status" value="1"/>
</dbReference>
<keyword evidence="3" id="KW-0833">Ubl conjugation pathway</keyword>
<feature type="domain" description="UFSP2 second" evidence="7">
    <location>
        <begin position="189"/>
        <end position="399"/>
    </location>
</feature>
<dbReference type="PANTHER" id="PTHR48153:SF2">
    <property type="entry name" value="UFM1-SPECIFIC PROTEASE 2"/>
    <property type="match status" value="1"/>
</dbReference>
<feature type="domain" description="UFSP1/2/DUB catalytic" evidence="6">
    <location>
        <begin position="426"/>
        <end position="610"/>
    </location>
</feature>
<name>A0A7J7JLD1_BUGNE</name>
<dbReference type="Pfam" id="PF20908">
    <property type="entry name" value="UfSP2_N"/>
    <property type="match status" value="1"/>
</dbReference>
<evidence type="ECO:0000256" key="4">
    <source>
        <dbReference type="ARBA" id="ARBA00022801"/>
    </source>
</evidence>
<keyword evidence="2" id="KW-0645">Protease</keyword>
<comment type="caution">
    <text evidence="8">The sequence shown here is derived from an EMBL/GenBank/DDBJ whole genome shotgun (WGS) entry which is preliminary data.</text>
</comment>
<dbReference type="GO" id="GO:0005783">
    <property type="term" value="C:endoplasmic reticulum"/>
    <property type="evidence" value="ECO:0007669"/>
    <property type="project" value="TreeGrafter"/>
</dbReference>
<dbReference type="Proteomes" id="UP000593567">
    <property type="component" value="Unassembled WGS sequence"/>
</dbReference>
<dbReference type="GO" id="GO:0005634">
    <property type="term" value="C:nucleus"/>
    <property type="evidence" value="ECO:0007669"/>
    <property type="project" value="TreeGrafter"/>
</dbReference>
<evidence type="ECO:0008006" key="10">
    <source>
        <dbReference type="Google" id="ProtNLM"/>
    </source>
</evidence>
<dbReference type="SUPFAM" id="SSF54001">
    <property type="entry name" value="Cysteine proteinases"/>
    <property type="match status" value="1"/>
</dbReference>
<evidence type="ECO:0000313" key="8">
    <source>
        <dbReference type="EMBL" id="KAF6026895.1"/>
    </source>
</evidence>
<dbReference type="InterPro" id="IPR012462">
    <property type="entry name" value="UFSP1/2_DUB_cat"/>
</dbReference>
<dbReference type="EMBL" id="VXIV02002186">
    <property type="protein sequence ID" value="KAF6026895.1"/>
    <property type="molecule type" value="Genomic_DNA"/>
</dbReference>
<evidence type="ECO:0000256" key="5">
    <source>
        <dbReference type="ARBA" id="ARBA00022807"/>
    </source>
</evidence>
<gene>
    <name evidence="8" type="ORF">EB796_014789</name>
</gene>
<organism evidence="8 9">
    <name type="scientific">Bugula neritina</name>
    <name type="common">Brown bryozoan</name>
    <name type="synonym">Sertularia neritina</name>
    <dbReference type="NCBI Taxonomy" id="10212"/>
    <lineage>
        <taxon>Eukaryota</taxon>
        <taxon>Metazoa</taxon>
        <taxon>Spiralia</taxon>
        <taxon>Lophotrochozoa</taxon>
        <taxon>Bryozoa</taxon>
        <taxon>Gymnolaemata</taxon>
        <taxon>Cheilostomatida</taxon>
        <taxon>Flustrina</taxon>
        <taxon>Buguloidea</taxon>
        <taxon>Bugulidae</taxon>
        <taxon>Bugula</taxon>
    </lineage>
</organism>
<comment type="similarity">
    <text evidence="1">Belongs to the peptidase C78 family.</text>
</comment>